<keyword evidence="3 6" id="KW-0812">Transmembrane</keyword>
<feature type="transmembrane region" description="Helical" evidence="6">
    <location>
        <begin position="89"/>
        <end position="108"/>
    </location>
</feature>
<evidence type="ECO:0000256" key="4">
    <source>
        <dbReference type="ARBA" id="ARBA00022989"/>
    </source>
</evidence>
<evidence type="ECO:0000313" key="9">
    <source>
        <dbReference type="EMBL" id="WOK07457.1"/>
    </source>
</evidence>
<keyword evidence="4 6" id="KW-1133">Transmembrane helix</keyword>
<feature type="transmembrane region" description="Helical" evidence="6">
    <location>
        <begin position="835"/>
        <end position="861"/>
    </location>
</feature>
<dbReference type="InterPro" id="IPR050250">
    <property type="entry name" value="Macrolide_Exporter_MacB"/>
</dbReference>
<dbReference type="PANTHER" id="PTHR30572">
    <property type="entry name" value="MEMBRANE COMPONENT OF TRANSPORTER-RELATED"/>
    <property type="match status" value="1"/>
</dbReference>
<feature type="domain" description="ABC3 transporter permease C-terminal" evidence="7">
    <location>
        <begin position="356"/>
        <end position="467"/>
    </location>
</feature>
<dbReference type="InterPro" id="IPR047699">
    <property type="entry name" value="Permease_put_prefix"/>
</dbReference>
<protein>
    <submittedName>
        <fullName evidence="9">FtsX-like permease family protein</fullName>
    </submittedName>
</protein>
<accession>A0ABZ0IQX3</accession>
<feature type="transmembrane region" description="Helical" evidence="6">
    <location>
        <begin position="397"/>
        <end position="420"/>
    </location>
</feature>
<dbReference type="Pfam" id="PF12704">
    <property type="entry name" value="MacB_PCD"/>
    <property type="match status" value="1"/>
</dbReference>
<feature type="transmembrane region" description="Helical" evidence="6">
    <location>
        <begin position="449"/>
        <end position="471"/>
    </location>
</feature>
<feature type="domain" description="MacB-like periplasmic core" evidence="8">
    <location>
        <begin position="91"/>
        <end position="305"/>
    </location>
</feature>
<reference evidence="9 10" key="1">
    <citation type="journal article" date="2023" name="Microbiol. Resour. Announc.">
        <title>Complete Genome Sequence of Imperialibacter roseus strain P4T.</title>
        <authorList>
            <person name="Tizabi D.R."/>
            <person name="Bachvaroff T."/>
            <person name="Hill R.T."/>
        </authorList>
    </citation>
    <scope>NUCLEOTIDE SEQUENCE [LARGE SCALE GENOMIC DNA]</scope>
    <source>
        <strain evidence="9 10">P4T</strain>
    </source>
</reference>
<sequence>MIKRLANRLLRWYLHPDFYPDISGDLEELYLRNRAASPLVADWKYMLQVIVLFRPSLMRTFFKNSIIKDTGMLKNYFKIGVRSLLKQKAFTFINVMGLAVGLAAFLLIQQYVKFEESYDRHFADSDQLYRLTTDQVVDSVLGTRDAMSFAPSGKALVEEVPEIIDATTTYQFGGLIFRKGESFVTEERVIAVDEHFLNLFTYEVLSGNTASLLSEPNSLVLSESKARFYFESQDPVGKTIYLQDFEKDFKVAGVIADPGQNTHYKFDILMAISTIKERLDEEAWNGYNYYTYVKLDKEANIDNIRPMLPALSKKYMGEDNTLVFNLQPVIDIHLYSDLTFEPEIHGSARAVSFLNLISIFILVIAWVNYVNLSTARSFDRAKEVGIRKVVGARRNQLVFQFMTEAFMINVLGALLALGLAELALPSFNNLISKEILDHAWNDEGFLNNVGLFAFVGTLVSGVYPALVLSGFRPVMVLKGKFRNSRQGIWLRKGLVVLQFAASLSLIACTFIVYQQVSFMRSKDIGMSIDQIVGFRGPRSNNEDFAAQTQKRTLFAEELKNHPEIKGVAMISNLPGGGSSDVNSSSGGIKIVGKTDLLEATTYILYVNDEVIDLLDINLLFGRNFDRTRGIDTATVLVNESFIKRFGLEVNETIVNEKIQFGKNPENPKWNIVGIVEDVNRSSLKNAVEPTVYFYNDAPPQVMVKLEAGKYQEGLDALAATWDQFFPSAPLKYAFLDERFDGLYQEDKRFGSVFGAFSVLALIVATLGLFGLSSFMAIQRTKEVGVRKVLGASVGHIIGIFYKDFLSLIIMAFLVGAPLIYFGMNDWLDGYAYRISFPWLFLGLSLFIVLAIALLTVGYQVYKVAVLDPSKTLRYE</sequence>
<dbReference type="Pfam" id="PF02687">
    <property type="entry name" value="FtsX"/>
    <property type="match status" value="2"/>
</dbReference>
<dbReference type="PANTHER" id="PTHR30572:SF18">
    <property type="entry name" value="ABC-TYPE MACROLIDE FAMILY EXPORT SYSTEM PERMEASE COMPONENT 2"/>
    <property type="match status" value="1"/>
</dbReference>
<evidence type="ECO:0000256" key="5">
    <source>
        <dbReference type="ARBA" id="ARBA00023136"/>
    </source>
</evidence>
<feature type="transmembrane region" description="Helical" evidence="6">
    <location>
        <begin position="804"/>
        <end position="823"/>
    </location>
</feature>
<feature type="transmembrane region" description="Helical" evidence="6">
    <location>
        <begin position="492"/>
        <end position="513"/>
    </location>
</feature>
<keyword evidence="5 6" id="KW-0472">Membrane</keyword>
<evidence type="ECO:0000256" key="3">
    <source>
        <dbReference type="ARBA" id="ARBA00022692"/>
    </source>
</evidence>
<keyword evidence="10" id="KW-1185">Reference proteome</keyword>
<dbReference type="NCBIfam" id="NF038404">
    <property type="entry name" value="perm_prefix_2"/>
    <property type="match status" value="1"/>
</dbReference>
<dbReference type="RefSeq" id="WP_317490135.1">
    <property type="nucleotide sequence ID" value="NZ_CP136051.1"/>
</dbReference>
<evidence type="ECO:0000259" key="7">
    <source>
        <dbReference type="Pfam" id="PF02687"/>
    </source>
</evidence>
<dbReference type="EMBL" id="CP136051">
    <property type="protein sequence ID" value="WOK07457.1"/>
    <property type="molecule type" value="Genomic_DNA"/>
</dbReference>
<dbReference type="InterPro" id="IPR025857">
    <property type="entry name" value="MacB_PCD"/>
</dbReference>
<evidence type="ECO:0000259" key="8">
    <source>
        <dbReference type="Pfam" id="PF12704"/>
    </source>
</evidence>
<organism evidence="9 10">
    <name type="scientific">Imperialibacter roseus</name>
    <dbReference type="NCBI Taxonomy" id="1324217"/>
    <lineage>
        <taxon>Bacteria</taxon>
        <taxon>Pseudomonadati</taxon>
        <taxon>Bacteroidota</taxon>
        <taxon>Cytophagia</taxon>
        <taxon>Cytophagales</taxon>
        <taxon>Flammeovirgaceae</taxon>
        <taxon>Imperialibacter</taxon>
    </lineage>
</organism>
<name>A0ABZ0IQX3_9BACT</name>
<evidence type="ECO:0000256" key="1">
    <source>
        <dbReference type="ARBA" id="ARBA00004651"/>
    </source>
</evidence>
<gene>
    <name evidence="9" type="ORF">RT717_02325</name>
</gene>
<dbReference type="InterPro" id="IPR003838">
    <property type="entry name" value="ABC3_permease_C"/>
</dbReference>
<feature type="transmembrane region" description="Helical" evidence="6">
    <location>
        <begin position="353"/>
        <end position="372"/>
    </location>
</feature>
<proteinExistence type="predicted"/>
<evidence type="ECO:0000256" key="2">
    <source>
        <dbReference type="ARBA" id="ARBA00022475"/>
    </source>
</evidence>
<feature type="transmembrane region" description="Helical" evidence="6">
    <location>
        <begin position="752"/>
        <end position="777"/>
    </location>
</feature>
<feature type="domain" description="ABC3 transporter permease C-terminal" evidence="7">
    <location>
        <begin position="755"/>
        <end position="864"/>
    </location>
</feature>
<comment type="subcellular location">
    <subcellularLocation>
        <location evidence="1">Cell membrane</location>
        <topology evidence="1">Multi-pass membrane protein</topology>
    </subcellularLocation>
</comment>
<keyword evidence="2" id="KW-1003">Cell membrane</keyword>
<evidence type="ECO:0000313" key="10">
    <source>
        <dbReference type="Proteomes" id="UP001302349"/>
    </source>
</evidence>
<evidence type="ECO:0000256" key="6">
    <source>
        <dbReference type="SAM" id="Phobius"/>
    </source>
</evidence>
<dbReference type="Proteomes" id="UP001302349">
    <property type="component" value="Chromosome"/>
</dbReference>